<evidence type="ECO:0000256" key="1">
    <source>
        <dbReference type="SAM" id="MobiDB-lite"/>
    </source>
</evidence>
<name>A0ABP8KCP8_9MICO</name>
<feature type="region of interest" description="Disordered" evidence="1">
    <location>
        <begin position="55"/>
        <end position="74"/>
    </location>
</feature>
<sequence length="193" mass="20263">MRLEWSGLRRPPVPPRVAAAIAPGGGERLLAWAVDAVGGGTVVAGRHRLYAVATGPTTGAEPAPATGAEPGPDAARVTLSRPWHLVDAGSWSGEDGILRVSWVDGHPPARFVLSEPGMLPETLRERVQASVVLAEVLDLGERRTARVVVRRDLASGALLSQAVLGSGVRSTDPGVAEQLREGLERVREQTGLT</sequence>
<evidence type="ECO:0000313" key="3">
    <source>
        <dbReference type="Proteomes" id="UP001500945"/>
    </source>
</evidence>
<dbReference type="RefSeq" id="WP_345204200.1">
    <property type="nucleotide sequence ID" value="NZ_BAABGM010000010.1"/>
</dbReference>
<protein>
    <submittedName>
        <fullName evidence="2">Uncharacterized protein</fullName>
    </submittedName>
</protein>
<comment type="caution">
    <text evidence="2">The sequence shown here is derived from an EMBL/GenBank/DDBJ whole genome shotgun (WGS) entry which is preliminary data.</text>
</comment>
<proteinExistence type="predicted"/>
<accession>A0ABP8KCP8</accession>
<reference evidence="3" key="1">
    <citation type="journal article" date="2019" name="Int. J. Syst. Evol. Microbiol.">
        <title>The Global Catalogue of Microorganisms (GCM) 10K type strain sequencing project: providing services to taxonomists for standard genome sequencing and annotation.</title>
        <authorList>
            <consortium name="The Broad Institute Genomics Platform"/>
            <consortium name="The Broad Institute Genome Sequencing Center for Infectious Disease"/>
            <person name="Wu L."/>
            <person name="Ma J."/>
        </authorList>
    </citation>
    <scope>NUCLEOTIDE SEQUENCE [LARGE SCALE GENOMIC DNA]</scope>
    <source>
        <strain evidence="3">JCM 17809</strain>
    </source>
</reference>
<organism evidence="2 3">
    <name type="scientific">Fodinibacter luteus</name>
    <dbReference type="NCBI Taxonomy" id="552064"/>
    <lineage>
        <taxon>Bacteria</taxon>
        <taxon>Bacillati</taxon>
        <taxon>Actinomycetota</taxon>
        <taxon>Actinomycetes</taxon>
        <taxon>Micrococcales</taxon>
        <taxon>Intrasporangiaceae</taxon>
        <taxon>Fodinibacter (ex Wang et al. 2009)</taxon>
    </lineage>
</organism>
<dbReference type="Proteomes" id="UP001500945">
    <property type="component" value="Unassembled WGS sequence"/>
</dbReference>
<dbReference type="EMBL" id="BAABGM010000010">
    <property type="protein sequence ID" value="GAA4403488.1"/>
    <property type="molecule type" value="Genomic_DNA"/>
</dbReference>
<evidence type="ECO:0000313" key="2">
    <source>
        <dbReference type="EMBL" id="GAA4403488.1"/>
    </source>
</evidence>
<keyword evidence="3" id="KW-1185">Reference proteome</keyword>
<gene>
    <name evidence="2" type="ORF">GCM10023168_15060</name>
</gene>